<organism evidence="27 28">
    <name type="scientific">Agrocybe chaxingu</name>
    <dbReference type="NCBI Taxonomy" id="84603"/>
    <lineage>
        <taxon>Eukaryota</taxon>
        <taxon>Fungi</taxon>
        <taxon>Dikarya</taxon>
        <taxon>Basidiomycota</taxon>
        <taxon>Agaricomycotina</taxon>
        <taxon>Agaricomycetes</taxon>
        <taxon>Agaricomycetidae</taxon>
        <taxon>Agaricales</taxon>
        <taxon>Agaricineae</taxon>
        <taxon>Strophariaceae</taxon>
        <taxon>Agrocybe</taxon>
    </lineage>
</organism>
<evidence type="ECO:0000313" key="28">
    <source>
        <dbReference type="Proteomes" id="UP001148786"/>
    </source>
</evidence>
<dbReference type="InterPro" id="IPR050534">
    <property type="entry name" value="Coronavir_polyprotein_1ab"/>
</dbReference>
<evidence type="ECO:0000256" key="1">
    <source>
        <dbReference type="ARBA" id="ARBA00001966"/>
    </source>
</evidence>
<dbReference type="GO" id="GO:0006281">
    <property type="term" value="P:DNA repair"/>
    <property type="evidence" value="ECO:0007669"/>
    <property type="project" value="UniProtKB-KW"/>
</dbReference>
<evidence type="ECO:0000256" key="20">
    <source>
        <dbReference type="ARBA" id="ARBA00023242"/>
    </source>
</evidence>
<dbReference type="Pfam" id="PF13086">
    <property type="entry name" value="AAA_11"/>
    <property type="match status" value="2"/>
</dbReference>
<dbReference type="GO" id="GO:0006260">
    <property type="term" value="P:DNA replication"/>
    <property type="evidence" value="ECO:0007669"/>
    <property type="project" value="UniProtKB-KW"/>
</dbReference>
<evidence type="ECO:0000256" key="7">
    <source>
        <dbReference type="ARBA" id="ARBA00022705"/>
    </source>
</evidence>
<dbReference type="GO" id="GO:0003677">
    <property type="term" value="F:DNA binding"/>
    <property type="evidence" value="ECO:0007669"/>
    <property type="project" value="UniProtKB-KW"/>
</dbReference>
<dbReference type="CDD" id="cd18041">
    <property type="entry name" value="DEXXQc_DNA2"/>
    <property type="match status" value="1"/>
</dbReference>
<dbReference type="Gene3D" id="3.90.320.10">
    <property type="match status" value="1"/>
</dbReference>
<evidence type="ECO:0000256" key="6">
    <source>
        <dbReference type="ARBA" id="ARBA00022485"/>
    </source>
</evidence>
<keyword evidence="17" id="KW-0411">Iron-sulfur</keyword>
<evidence type="ECO:0000256" key="17">
    <source>
        <dbReference type="ARBA" id="ARBA00023014"/>
    </source>
</evidence>
<comment type="similarity">
    <text evidence="3">Belongs to the DNA2/NAM7 helicase family.</text>
</comment>
<evidence type="ECO:0000256" key="18">
    <source>
        <dbReference type="ARBA" id="ARBA00023125"/>
    </source>
</evidence>
<comment type="cofactor">
    <cofactor evidence="1">
        <name>[4Fe-4S] cluster</name>
        <dbReference type="ChEBI" id="CHEBI:49883"/>
    </cofactor>
</comment>
<feature type="region of interest" description="Disordered" evidence="23">
    <location>
        <begin position="23"/>
        <end position="49"/>
    </location>
</feature>
<evidence type="ECO:0000256" key="10">
    <source>
        <dbReference type="ARBA" id="ARBA00022741"/>
    </source>
</evidence>
<feature type="compositionally biased region" description="Low complexity" evidence="23">
    <location>
        <begin position="430"/>
        <end position="442"/>
    </location>
</feature>
<comment type="caution">
    <text evidence="27">The sequence shown here is derived from an EMBL/GenBank/DDBJ whole genome shotgun (WGS) entry which is preliminary data.</text>
</comment>
<feature type="domain" description="DNA2/NAM7 helicase helicase" evidence="25">
    <location>
        <begin position="867"/>
        <end position="970"/>
    </location>
</feature>
<keyword evidence="12" id="KW-0227">DNA damage</keyword>
<evidence type="ECO:0000259" key="25">
    <source>
        <dbReference type="Pfam" id="PF13086"/>
    </source>
</evidence>
<keyword evidence="15" id="KW-0067">ATP-binding</keyword>
<keyword evidence="28" id="KW-1185">Reference proteome</keyword>
<keyword evidence="7" id="KW-0235">DNA replication</keyword>
<keyword evidence="9" id="KW-0479">Metal-binding</keyword>
<dbReference type="GO" id="GO:0005634">
    <property type="term" value="C:nucleus"/>
    <property type="evidence" value="ECO:0007669"/>
    <property type="project" value="UniProtKB-SubCell"/>
</dbReference>
<keyword evidence="10" id="KW-0547">Nucleotide-binding</keyword>
<sequence length="1383" mass="154879">MVRSEVEEAAFMKELMQGLDDSFWNEPPSPIKLKPPVASSPPRTPTRRSTKACAKASTNIFSAPPASIFPSKNVAEELDMDAFLQGSENWDLDDMSFTPIKPTKKPRATRESAPYLPERCTRCIAAAVVEEFVDNRWRKTTKAGAPSNSFVLIAICKHENRMEICRATPSAMLHNSLQLLKLPSSRLAQSHVRPASSKGRVIAAILSRLDSGGERVDVYLYDDWFSTDIRIDDVFNVLGTFSAPCSSSSQGPTRCISITAQENLLILHPDLLLTATALSNAPQCRRKPLLSTLVRSTSDITPALVWGSMLHEVMQRCLQEQKWDEAFIDKCIDQAVLGGLGELVKLGVSEQIARVEVKDRSKGLRLFADKYLAETPKPEAALTNTRSTARDTPSLLAITKLLDVEEEIWSPTYGLKGKLDATVQGIISDPPTSSPYSKSSLSATIPRASTNTPLPLELKTGRASAGMEHRAQTMLYSLLLSERYGADVQDGLLFYTQSEIGEVLAAYMWRRIRNAKGKMKEEMEIDIEDKTRAAMEDEEPFLPPPIDDERACKWCYVQDVCMLFRKTHPNHSVNTKNKLKKMKYDPPIPPFLADIFDEKTGHLSSSQVEFFRKWERLLALEEKDLVRFKRELWTFGADERERRGRCFAGMVLVPEWEEGDKGVDAGKWGKEGKIHRFTYTFRRATTASLTQHSPGNSSWSSTASTLIGTPPFTSPSSTLVPTPSTPSANFARSQHLTPDSRSLLNGHLNVGDPVTVSAEPLFALVQGYILELTPEEVVVGVDHALDVSAIWARLHRGSDVFNEGQVIFRIDKDELFGGMARVRNNLTQLFYANGDRRRLQLVVDLKKPEFCDPQPPFLPSSSSVYKHLNPSQISAIHRILSAQDYALVLGMPGTGKTTVIAALITELVRRGKTVLLTSYTHSAVDTILMKMGGRDAGGGAFGILRLGNVDKVHPEVRKYMLNERREAKTVEQLERMIMSPPVVATTCLTIEHPLFFRRRFDYCIVDEASQITLPTCLGPLRFADTFVLVGDHYQLPPLVKNPDARRGGLDVSLFRRLSDAHPEAVVDLRFQYRMNEDIMLLSNRLIYDNRLRCGNEETAKRSLTLPDRSFFTRLHAVKHQEDECKSDCWLEKLADESCKAVFVDTDALPARDSRVGDLVQNVVEAELIRQFAETLLACGVSESQIGIISLYRQQVKLLKHLFQDRRGLEILTADKSQGRDKDCILVSLVRSNDEGLIGDLVKDWRRMNVSFTRARSKLVIFGSRRTLQSDPLLAQFFSLMEEKRWVLELKHGAHTAHQAVFDVCSTPAKRTAPPAATQEVEGKSVEKENISFKSPEKKLEKEKRPMKKMKHLKKLQASDVNRAGSVGLLRGRPILKDLVGHEA</sequence>
<dbReference type="PANTHER" id="PTHR43788:SF8">
    <property type="entry name" value="DNA-BINDING PROTEIN SMUBP-2"/>
    <property type="match status" value="1"/>
</dbReference>
<evidence type="ECO:0000256" key="4">
    <source>
        <dbReference type="ARBA" id="ARBA00012551"/>
    </source>
</evidence>
<dbReference type="InterPro" id="IPR047187">
    <property type="entry name" value="SF1_C_Upf1"/>
</dbReference>
<evidence type="ECO:0000256" key="23">
    <source>
        <dbReference type="SAM" id="MobiDB-lite"/>
    </source>
</evidence>
<dbReference type="CDD" id="cd18808">
    <property type="entry name" value="SF1_C_Upf1"/>
    <property type="match status" value="1"/>
</dbReference>
<dbReference type="GO" id="GO:0017116">
    <property type="term" value="F:single-stranded DNA helicase activity"/>
    <property type="evidence" value="ECO:0007669"/>
    <property type="project" value="InterPro"/>
</dbReference>
<dbReference type="GO" id="GO:0043139">
    <property type="term" value="F:5'-3' DNA helicase activity"/>
    <property type="evidence" value="ECO:0007669"/>
    <property type="project" value="TreeGrafter"/>
</dbReference>
<evidence type="ECO:0000256" key="16">
    <source>
        <dbReference type="ARBA" id="ARBA00023004"/>
    </source>
</evidence>
<keyword evidence="14" id="KW-0347">Helicase</keyword>
<dbReference type="GO" id="GO:0016787">
    <property type="term" value="F:hydrolase activity"/>
    <property type="evidence" value="ECO:0007669"/>
    <property type="project" value="UniProtKB-KW"/>
</dbReference>
<dbReference type="InterPro" id="IPR027417">
    <property type="entry name" value="P-loop_NTPase"/>
</dbReference>
<evidence type="ECO:0000313" key="27">
    <source>
        <dbReference type="EMBL" id="KAJ3500973.1"/>
    </source>
</evidence>
<evidence type="ECO:0000259" key="24">
    <source>
        <dbReference type="Pfam" id="PF08696"/>
    </source>
</evidence>
<dbReference type="OrthoDB" id="6513042at2759"/>
<dbReference type="InterPro" id="IPR041679">
    <property type="entry name" value="DNA2/NAM7-like_C"/>
</dbReference>
<dbReference type="FunFam" id="3.40.50.300:FF:000789">
    <property type="entry name" value="DNA replication ATP-dependent helicase/nuclease DNA2"/>
    <property type="match status" value="1"/>
</dbReference>
<feature type="compositionally biased region" description="Polar residues" evidence="23">
    <location>
        <begin position="689"/>
        <end position="707"/>
    </location>
</feature>
<dbReference type="CDD" id="cd22318">
    <property type="entry name" value="DNA2_N-like"/>
    <property type="match status" value="1"/>
</dbReference>
<dbReference type="GO" id="GO:0051539">
    <property type="term" value="F:4 iron, 4 sulfur cluster binding"/>
    <property type="evidence" value="ECO:0007669"/>
    <property type="project" value="UniProtKB-KW"/>
</dbReference>
<dbReference type="Proteomes" id="UP001148786">
    <property type="component" value="Unassembled WGS sequence"/>
</dbReference>
<evidence type="ECO:0000256" key="22">
    <source>
        <dbReference type="ARBA" id="ARBA00047995"/>
    </source>
</evidence>
<dbReference type="InterPro" id="IPR011604">
    <property type="entry name" value="PDDEXK-like_dom_sf"/>
</dbReference>
<evidence type="ECO:0000256" key="9">
    <source>
        <dbReference type="ARBA" id="ARBA00022723"/>
    </source>
</evidence>
<keyword evidence="6" id="KW-0004">4Fe-4S</keyword>
<dbReference type="EC" id="3.6.4.12" evidence="4"/>
<dbReference type="GO" id="GO:0004519">
    <property type="term" value="F:endonuclease activity"/>
    <property type="evidence" value="ECO:0007669"/>
    <property type="project" value="UniProtKB-KW"/>
</dbReference>
<gene>
    <name evidence="27" type="ORF">NLJ89_g9551</name>
</gene>
<dbReference type="GO" id="GO:0005524">
    <property type="term" value="F:ATP binding"/>
    <property type="evidence" value="ECO:0007669"/>
    <property type="project" value="UniProtKB-KW"/>
</dbReference>
<feature type="region of interest" description="Disordered" evidence="23">
    <location>
        <begin position="430"/>
        <end position="456"/>
    </location>
</feature>
<dbReference type="Pfam" id="PF13087">
    <property type="entry name" value="AAA_12"/>
    <property type="match status" value="1"/>
</dbReference>
<keyword evidence="13" id="KW-0378">Hydrolase</keyword>
<feature type="region of interest" description="Disordered" evidence="23">
    <location>
        <begin position="689"/>
        <end position="733"/>
    </location>
</feature>
<name>A0A9W8MPR6_9AGAR</name>
<comment type="catalytic activity">
    <reaction evidence="22">
        <text>ATP + H2O = ADP + phosphate + H(+)</text>
        <dbReference type="Rhea" id="RHEA:13065"/>
        <dbReference type="ChEBI" id="CHEBI:15377"/>
        <dbReference type="ChEBI" id="CHEBI:15378"/>
        <dbReference type="ChEBI" id="CHEBI:30616"/>
        <dbReference type="ChEBI" id="CHEBI:43474"/>
        <dbReference type="ChEBI" id="CHEBI:456216"/>
        <dbReference type="EC" id="3.6.4.12"/>
    </reaction>
</comment>
<evidence type="ECO:0000256" key="5">
    <source>
        <dbReference type="ARBA" id="ARBA00021516"/>
    </source>
</evidence>
<dbReference type="GO" id="GO:0046872">
    <property type="term" value="F:metal ion binding"/>
    <property type="evidence" value="ECO:0007669"/>
    <property type="project" value="UniProtKB-KW"/>
</dbReference>
<keyword evidence="20" id="KW-0539">Nucleus</keyword>
<keyword evidence="16" id="KW-0408">Iron</keyword>
<evidence type="ECO:0000256" key="2">
    <source>
        <dbReference type="ARBA" id="ARBA00004123"/>
    </source>
</evidence>
<evidence type="ECO:0000256" key="12">
    <source>
        <dbReference type="ARBA" id="ARBA00022763"/>
    </source>
</evidence>
<proteinExistence type="inferred from homology"/>
<keyword evidence="8" id="KW-0540">Nuclease</keyword>
<evidence type="ECO:0000256" key="14">
    <source>
        <dbReference type="ARBA" id="ARBA00022806"/>
    </source>
</evidence>
<dbReference type="PANTHER" id="PTHR43788">
    <property type="entry name" value="DNA2/NAM7 HELICASE FAMILY MEMBER"/>
    <property type="match status" value="1"/>
</dbReference>
<evidence type="ECO:0000256" key="11">
    <source>
        <dbReference type="ARBA" id="ARBA00022759"/>
    </source>
</evidence>
<dbReference type="InterPro" id="IPR026851">
    <property type="entry name" value="Dna2/JHS1_DEXXQ-box"/>
</dbReference>
<feature type="compositionally biased region" description="Basic and acidic residues" evidence="23">
    <location>
        <begin position="1320"/>
        <end position="1343"/>
    </location>
</feature>
<protein>
    <recommendedName>
        <fullName evidence="5">DNA replication ATP-dependent helicase/nuclease DNA2</fullName>
        <ecNumber evidence="4">3.6.4.12</ecNumber>
    </recommendedName>
</protein>
<evidence type="ECO:0000256" key="19">
    <source>
        <dbReference type="ARBA" id="ARBA00023204"/>
    </source>
</evidence>
<evidence type="ECO:0000256" key="21">
    <source>
        <dbReference type="ARBA" id="ARBA00023268"/>
    </source>
</evidence>
<keyword evidence="19" id="KW-0234">DNA repair</keyword>
<dbReference type="FunFam" id="3.40.50.300:FF:001170">
    <property type="entry name" value="DNA replication helicase Dna2"/>
    <property type="match status" value="1"/>
</dbReference>
<evidence type="ECO:0000256" key="13">
    <source>
        <dbReference type="ARBA" id="ARBA00022801"/>
    </source>
</evidence>
<keyword evidence="11" id="KW-0255">Endonuclease</keyword>
<evidence type="ECO:0000256" key="15">
    <source>
        <dbReference type="ARBA" id="ARBA00022840"/>
    </source>
</evidence>
<feature type="domain" description="DNA2/NAM7 helicase helicase" evidence="25">
    <location>
        <begin position="971"/>
        <end position="1040"/>
    </location>
</feature>
<feature type="region of interest" description="Disordered" evidence="23">
    <location>
        <begin position="1312"/>
        <end position="1354"/>
    </location>
</feature>
<feature type="compositionally biased region" description="Low complexity" evidence="23">
    <location>
        <begin position="709"/>
        <end position="727"/>
    </location>
</feature>
<comment type="subcellular location">
    <subcellularLocation>
        <location evidence="2">Nucleus</location>
    </subcellularLocation>
</comment>
<reference evidence="27" key="1">
    <citation type="submission" date="2022-07" db="EMBL/GenBank/DDBJ databases">
        <title>Genome Sequence of Agrocybe chaxingu.</title>
        <authorList>
            <person name="Buettner E."/>
        </authorList>
    </citation>
    <scope>NUCLEOTIDE SEQUENCE</scope>
    <source>
        <strain evidence="27">MP-N11</strain>
    </source>
</reference>
<keyword evidence="18" id="KW-0238">DNA-binding</keyword>
<dbReference type="SUPFAM" id="SSF52540">
    <property type="entry name" value="P-loop containing nucleoside triphosphate hydrolases"/>
    <property type="match status" value="1"/>
</dbReference>
<dbReference type="Pfam" id="PF08696">
    <property type="entry name" value="Dna2"/>
    <property type="match status" value="1"/>
</dbReference>
<evidence type="ECO:0000259" key="26">
    <source>
        <dbReference type="Pfam" id="PF13087"/>
    </source>
</evidence>
<feature type="domain" description="DNA2/NAM7 helicase-like C-terminal" evidence="26">
    <location>
        <begin position="1049"/>
        <end position="1264"/>
    </location>
</feature>
<feature type="domain" description="DNA replication factor Dna2 N-terminal" evidence="24">
    <location>
        <begin position="211"/>
        <end position="424"/>
    </location>
</feature>
<accession>A0A9W8MPR6</accession>
<dbReference type="Gene3D" id="3.40.50.300">
    <property type="entry name" value="P-loop containing nucleotide triphosphate hydrolases"/>
    <property type="match status" value="2"/>
</dbReference>
<dbReference type="EMBL" id="JANKHO010001511">
    <property type="protein sequence ID" value="KAJ3500973.1"/>
    <property type="molecule type" value="Genomic_DNA"/>
</dbReference>
<dbReference type="InterPro" id="IPR014808">
    <property type="entry name" value="DNA_replication_fac_Dna2_N"/>
</dbReference>
<dbReference type="InterPro" id="IPR041677">
    <property type="entry name" value="DNA2/NAM7_AAA_11"/>
</dbReference>
<keyword evidence="21" id="KW-0511">Multifunctional enzyme</keyword>
<evidence type="ECO:0000256" key="8">
    <source>
        <dbReference type="ARBA" id="ARBA00022722"/>
    </source>
</evidence>
<feature type="compositionally biased region" description="Basic residues" evidence="23">
    <location>
        <begin position="1344"/>
        <end position="1354"/>
    </location>
</feature>
<evidence type="ECO:0000256" key="3">
    <source>
        <dbReference type="ARBA" id="ARBA00007913"/>
    </source>
</evidence>